<keyword evidence="3 13" id="KW-0812">Transmembrane</keyword>
<dbReference type="PANTHER" id="PTHR23289">
    <property type="entry name" value="CYTOCHROME C OXIDASE ASSEMBLY PROTEIN COX15"/>
    <property type="match status" value="1"/>
</dbReference>
<evidence type="ECO:0000256" key="8">
    <source>
        <dbReference type="ARBA" id="ARBA00023133"/>
    </source>
</evidence>
<feature type="transmembrane region" description="Helical" evidence="13">
    <location>
        <begin position="438"/>
        <end position="455"/>
    </location>
</feature>
<dbReference type="GO" id="GO:0120547">
    <property type="term" value="F:heme A synthase activity"/>
    <property type="evidence" value="ECO:0007669"/>
    <property type="project" value="UniProtKB-EC"/>
</dbReference>
<gene>
    <name evidence="14" type="ORF">Vbra_17280</name>
</gene>
<feature type="transmembrane region" description="Helical" evidence="13">
    <location>
        <begin position="200"/>
        <end position="218"/>
    </location>
</feature>
<keyword evidence="15" id="KW-1185">Reference proteome</keyword>
<feature type="transmembrane region" description="Helical" evidence="13">
    <location>
        <begin position="412"/>
        <end position="432"/>
    </location>
</feature>
<evidence type="ECO:0000256" key="7">
    <source>
        <dbReference type="ARBA" id="ARBA00023004"/>
    </source>
</evidence>
<feature type="transmembrane region" description="Helical" evidence="13">
    <location>
        <begin position="311"/>
        <end position="333"/>
    </location>
</feature>
<keyword evidence="4" id="KW-0479">Metal-binding</keyword>
<name>A0A0G4GAF2_VITBC</name>
<dbReference type="Pfam" id="PF02628">
    <property type="entry name" value="COX15-CtaA"/>
    <property type="match status" value="1"/>
</dbReference>
<dbReference type="PhylomeDB" id="A0A0G4GAF2"/>
<evidence type="ECO:0000256" key="2">
    <source>
        <dbReference type="ARBA" id="ARBA00004141"/>
    </source>
</evidence>
<feature type="compositionally biased region" description="Low complexity" evidence="12">
    <location>
        <begin position="78"/>
        <end position="100"/>
    </location>
</feature>
<feature type="transmembrane region" description="Helical" evidence="13">
    <location>
        <begin position="230"/>
        <end position="248"/>
    </location>
</feature>
<evidence type="ECO:0000313" key="15">
    <source>
        <dbReference type="Proteomes" id="UP000041254"/>
    </source>
</evidence>
<evidence type="ECO:0000256" key="6">
    <source>
        <dbReference type="ARBA" id="ARBA00023002"/>
    </source>
</evidence>
<accession>A0A0G4GAF2</accession>
<dbReference type="OMA" id="AFVCYSW"/>
<dbReference type="GO" id="GO:0046872">
    <property type="term" value="F:metal ion binding"/>
    <property type="evidence" value="ECO:0007669"/>
    <property type="project" value="UniProtKB-KW"/>
</dbReference>
<dbReference type="AlphaFoldDB" id="A0A0G4GAF2"/>
<dbReference type="OrthoDB" id="1726137at2759"/>
<evidence type="ECO:0000313" key="14">
    <source>
        <dbReference type="EMBL" id="CEM25936.1"/>
    </source>
</evidence>
<keyword evidence="7" id="KW-0408">Iron</keyword>
<dbReference type="VEuPathDB" id="CryptoDB:Vbra_17280"/>
<reference evidence="14 15" key="1">
    <citation type="submission" date="2014-11" db="EMBL/GenBank/DDBJ databases">
        <authorList>
            <person name="Zhu J."/>
            <person name="Qi W."/>
            <person name="Song R."/>
        </authorList>
    </citation>
    <scope>NUCLEOTIDE SEQUENCE [LARGE SCALE GENOMIC DNA]</scope>
</reference>
<dbReference type="EMBL" id="CDMY01000607">
    <property type="protein sequence ID" value="CEM25936.1"/>
    <property type="molecule type" value="Genomic_DNA"/>
</dbReference>
<sequence>MYRYSSFARLLQGSYAGHRMALRTSLSRRVQLRPIRSDASSHASSPPSSAPGSSPPSGAGRAQQRGFTSAAVADSSVGGRTAAGESATASEGTTTTSNSSGGWGGGWVRPGFEKPVGWWLLASSGCVFGMVTIGGYTRLSKSGLSMTDWKFEGRPLPSTEDEWNVEFDKYKVTPEYTQINYGMTLDEFKYIYFVEWFHRMAGRFTGVVFGTGLAYFLLRGALRPPLLIRLAGLFAFGAMQGGIGWWMVKSGLTEPTTQLKTPRVSPYRLATHLTMAFALYAGCLWTSLTLLRPLPETVHPTQAMVQAARRLRGFSAPLAALLGITLVSGAFVAGNDAGRAYNTWPKMLDDWVPPEVFETLRGGLIRNVFESTPVVQFDHRLLAYATLASTAGLFLTARSLPVSPAVKFAAHLLPAAAFGQVLLGIATLMMYVPVDLGVAHQAGGMLLLSALVLYLHTLRVPLLPAVV</sequence>
<feature type="transmembrane region" description="Helical" evidence="13">
    <location>
        <begin position="116"/>
        <end position="136"/>
    </location>
</feature>
<evidence type="ECO:0008006" key="16">
    <source>
        <dbReference type="Google" id="ProtNLM"/>
    </source>
</evidence>
<comment type="subcellular location">
    <subcellularLocation>
        <location evidence="2">Membrane</location>
        <topology evidence="2">Multi-pass membrane protein</topology>
    </subcellularLocation>
</comment>
<evidence type="ECO:0000256" key="4">
    <source>
        <dbReference type="ARBA" id="ARBA00022723"/>
    </source>
</evidence>
<evidence type="ECO:0000256" key="13">
    <source>
        <dbReference type="SAM" id="Phobius"/>
    </source>
</evidence>
<keyword evidence="9 13" id="KW-0472">Membrane</keyword>
<protein>
    <recommendedName>
        <fullName evidence="16">Cytochrome c oxidase assembly protein COX15</fullName>
    </recommendedName>
</protein>
<dbReference type="HAMAP" id="MF_01665">
    <property type="entry name" value="HemeA_synth_type2"/>
    <property type="match status" value="1"/>
</dbReference>
<evidence type="ECO:0000256" key="9">
    <source>
        <dbReference type="ARBA" id="ARBA00023136"/>
    </source>
</evidence>
<comment type="cofactor">
    <cofactor evidence="1">
        <name>heme b</name>
        <dbReference type="ChEBI" id="CHEBI:60344"/>
    </cofactor>
</comment>
<comment type="catalytic activity">
    <reaction evidence="11">
        <text>Fe(II)-heme o + 2 A + H2O = Fe(II)-heme a + 2 AH2</text>
        <dbReference type="Rhea" id="RHEA:63388"/>
        <dbReference type="ChEBI" id="CHEBI:13193"/>
        <dbReference type="ChEBI" id="CHEBI:15377"/>
        <dbReference type="ChEBI" id="CHEBI:17499"/>
        <dbReference type="ChEBI" id="CHEBI:60530"/>
        <dbReference type="ChEBI" id="CHEBI:61715"/>
        <dbReference type="EC" id="1.17.99.9"/>
    </reaction>
    <physiologicalReaction direction="left-to-right" evidence="11">
        <dbReference type="Rhea" id="RHEA:63389"/>
    </physiologicalReaction>
</comment>
<keyword evidence="6" id="KW-0560">Oxidoreductase</keyword>
<dbReference type="FunCoup" id="A0A0G4GAF2">
    <property type="interactions" value="476"/>
</dbReference>
<evidence type="ECO:0000256" key="12">
    <source>
        <dbReference type="SAM" id="MobiDB-lite"/>
    </source>
</evidence>
<feature type="region of interest" description="Disordered" evidence="12">
    <location>
        <begin position="34"/>
        <end position="106"/>
    </location>
</feature>
<dbReference type="Proteomes" id="UP000041254">
    <property type="component" value="Unassembled WGS sequence"/>
</dbReference>
<evidence type="ECO:0000256" key="5">
    <source>
        <dbReference type="ARBA" id="ARBA00022989"/>
    </source>
</evidence>
<comment type="pathway">
    <text evidence="10">Porphyrin-containing compound metabolism; heme A biosynthesis; heme A from heme O: step 1/1.</text>
</comment>
<dbReference type="STRING" id="1169540.A0A0G4GAF2"/>
<proteinExistence type="inferred from homology"/>
<evidence type="ECO:0000256" key="1">
    <source>
        <dbReference type="ARBA" id="ARBA00001970"/>
    </source>
</evidence>
<dbReference type="GO" id="GO:0005743">
    <property type="term" value="C:mitochondrial inner membrane"/>
    <property type="evidence" value="ECO:0007669"/>
    <property type="project" value="TreeGrafter"/>
</dbReference>
<organism evidence="14 15">
    <name type="scientific">Vitrella brassicaformis (strain CCMP3155)</name>
    <dbReference type="NCBI Taxonomy" id="1169540"/>
    <lineage>
        <taxon>Eukaryota</taxon>
        <taxon>Sar</taxon>
        <taxon>Alveolata</taxon>
        <taxon>Colpodellida</taxon>
        <taxon>Vitrellaceae</taxon>
        <taxon>Vitrella</taxon>
    </lineage>
</organism>
<dbReference type="GO" id="GO:0006784">
    <property type="term" value="P:heme A biosynthetic process"/>
    <property type="evidence" value="ECO:0007669"/>
    <property type="project" value="InterPro"/>
</dbReference>
<keyword evidence="8" id="KW-0350">Heme biosynthesis</keyword>
<evidence type="ECO:0000256" key="11">
    <source>
        <dbReference type="ARBA" id="ARBA00048044"/>
    </source>
</evidence>
<feature type="compositionally biased region" description="Low complexity" evidence="12">
    <location>
        <begin position="37"/>
        <end position="62"/>
    </location>
</feature>
<dbReference type="InterPro" id="IPR023754">
    <property type="entry name" value="HemeA_Synthase_type2"/>
</dbReference>
<evidence type="ECO:0000256" key="3">
    <source>
        <dbReference type="ARBA" id="ARBA00022692"/>
    </source>
</evidence>
<dbReference type="GO" id="GO:0016653">
    <property type="term" value="F:oxidoreductase activity, acting on NAD(P)H, heme protein as acceptor"/>
    <property type="evidence" value="ECO:0007669"/>
    <property type="project" value="TreeGrafter"/>
</dbReference>
<dbReference type="InterPro" id="IPR003780">
    <property type="entry name" value="COX15/CtaA_fam"/>
</dbReference>
<dbReference type="InParanoid" id="A0A0G4GAF2"/>
<dbReference type="PANTHER" id="PTHR23289:SF2">
    <property type="entry name" value="CYTOCHROME C OXIDASE ASSEMBLY PROTEIN COX15 HOMOLOG"/>
    <property type="match status" value="1"/>
</dbReference>
<keyword evidence="5 13" id="KW-1133">Transmembrane helix</keyword>
<feature type="transmembrane region" description="Helical" evidence="13">
    <location>
        <begin position="268"/>
        <end position="291"/>
    </location>
</feature>
<feature type="transmembrane region" description="Helical" evidence="13">
    <location>
        <begin position="381"/>
        <end position="400"/>
    </location>
</feature>
<evidence type="ECO:0000256" key="10">
    <source>
        <dbReference type="ARBA" id="ARBA00044501"/>
    </source>
</evidence>